<feature type="domain" description="Fumarylacetoacetase-like C-terminal" evidence="3">
    <location>
        <begin position="92"/>
        <end position="291"/>
    </location>
</feature>
<proteinExistence type="inferred from homology"/>
<dbReference type="GO" id="GO:0046872">
    <property type="term" value="F:metal ion binding"/>
    <property type="evidence" value="ECO:0007669"/>
    <property type="project" value="UniProtKB-KW"/>
</dbReference>
<dbReference type="GO" id="GO:0016853">
    <property type="term" value="F:isomerase activity"/>
    <property type="evidence" value="ECO:0007669"/>
    <property type="project" value="UniProtKB-KW"/>
</dbReference>
<dbReference type="GO" id="GO:0044281">
    <property type="term" value="P:small molecule metabolic process"/>
    <property type="evidence" value="ECO:0007669"/>
    <property type="project" value="UniProtKB-ARBA"/>
</dbReference>
<dbReference type="InterPro" id="IPR036663">
    <property type="entry name" value="Fumarylacetoacetase_C_sf"/>
</dbReference>
<gene>
    <name evidence="4" type="primary">hpaG</name>
    <name evidence="4" type="ORF">GCM10011409_33300</name>
</gene>
<name>A0A9W5X6I9_9BACI</name>
<keyword evidence="2" id="KW-0479">Metal-binding</keyword>
<keyword evidence="4" id="KW-0413">Isomerase</keyword>
<dbReference type="Pfam" id="PF01557">
    <property type="entry name" value="FAA_hydrolase"/>
    <property type="match status" value="1"/>
</dbReference>
<dbReference type="Proteomes" id="UP000621492">
    <property type="component" value="Unassembled WGS sequence"/>
</dbReference>
<dbReference type="AlphaFoldDB" id="A0A9W5X6I9"/>
<keyword evidence="5" id="KW-1185">Reference proteome</keyword>
<evidence type="ECO:0000313" key="5">
    <source>
        <dbReference type="Proteomes" id="UP000621492"/>
    </source>
</evidence>
<dbReference type="EMBL" id="BMJD01000033">
    <property type="protein sequence ID" value="GGB53073.1"/>
    <property type="molecule type" value="Genomic_DNA"/>
</dbReference>
<organism evidence="4 5">
    <name type="scientific">Lentibacillus populi</name>
    <dbReference type="NCBI Taxonomy" id="1827502"/>
    <lineage>
        <taxon>Bacteria</taxon>
        <taxon>Bacillati</taxon>
        <taxon>Bacillota</taxon>
        <taxon>Bacilli</taxon>
        <taxon>Bacillales</taxon>
        <taxon>Bacillaceae</taxon>
        <taxon>Lentibacillus</taxon>
    </lineage>
</organism>
<accession>A0A9W5X6I9</accession>
<dbReference type="Gene3D" id="3.90.850.10">
    <property type="entry name" value="Fumarylacetoacetase-like, C-terminal domain"/>
    <property type="match status" value="1"/>
</dbReference>
<evidence type="ECO:0000256" key="2">
    <source>
        <dbReference type="ARBA" id="ARBA00022723"/>
    </source>
</evidence>
<dbReference type="PANTHER" id="PTHR42796:SF7">
    <property type="entry name" value="2-DEHYDRO-3-DEOXY-D-ARABINONATE DEHYDRATASE"/>
    <property type="match status" value="1"/>
</dbReference>
<comment type="similarity">
    <text evidence="1">Belongs to the FAH family.</text>
</comment>
<reference evidence="4" key="2">
    <citation type="submission" date="2020-09" db="EMBL/GenBank/DDBJ databases">
        <authorList>
            <person name="Sun Q."/>
            <person name="Zhou Y."/>
        </authorList>
    </citation>
    <scope>NUCLEOTIDE SEQUENCE</scope>
    <source>
        <strain evidence="4">CGMCC 1.15454</strain>
    </source>
</reference>
<reference evidence="4" key="1">
    <citation type="journal article" date="2014" name="Int. J. Syst. Evol. Microbiol.">
        <title>Complete genome sequence of Corynebacterium casei LMG S-19264T (=DSM 44701T), isolated from a smear-ripened cheese.</title>
        <authorList>
            <consortium name="US DOE Joint Genome Institute (JGI-PGF)"/>
            <person name="Walter F."/>
            <person name="Albersmeier A."/>
            <person name="Kalinowski J."/>
            <person name="Ruckert C."/>
        </authorList>
    </citation>
    <scope>NUCLEOTIDE SEQUENCE</scope>
    <source>
        <strain evidence="4">CGMCC 1.15454</strain>
    </source>
</reference>
<dbReference type="RefSeq" id="WP_188725524.1">
    <property type="nucleotide sequence ID" value="NZ_BMJD01000033.1"/>
</dbReference>
<evidence type="ECO:0000313" key="4">
    <source>
        <dbReference type="EMBL" id="GGB53073.1"/>
    </source>
</evidence>
<comment type="caution">
    <text evidence="4">The sequence shown here is derived from an EMBL/GenBank/DDBJ whole genome shotgun (WGS) entry which is preliminary data.</text>
</comment>
<evidence type="ECO:0000256" key="1">
    <source>
        <dbReference type="ARBA" id="ARBA00010211"/>
    </source>
</evidence>
<dbReference type="InterPro" id="IPR051121">
    <property type="entry name" value="FAH"/>
</dbReference>
<dbReference type="SUPFAM" id="SSF56529">
    <property type="entry name" value="FAH"/>
    <property type="match status" value="1"/>
</dbReference>
<protein>
    <submittedName>
        <fullName evidence="4">2-hydroxyhepta-2,4-diene-1,7-dioate isomerase</fullName>
    </submittedName>
</protein>
<evidence type="ECO:0000259" key="3">
    <source>
        <dbReference type="Pfam" id="PF01557"/>
    </source>
</evidence>
<sequence length="304" mass="34351">MRIIRFLNNNEKPTLGVLTSQQQVSLLPYSDFMELVNDAENKKCTPLKLVQQIIDKTGTTEVFIYDELNLLTPIAAPEVWASGVTYFKSRQARNYEASNGNSDSSQTFYDKVYDAERPELFMKSTEARTIGPNKHLNIRSDSKWQIPEPEVGVVINKKGRILGYTIGNDMSSRDIEGENPLYLPQAKIWKNSCSIGPAIVLAESVPDPYNLEIRLCIYREGMKIVEESANTNQLKRKYEELVTYLTKDNLIFDGTVLLTGTSIVPPNEFTLQDGDRIEIEVPEIGVLANPVKKLISKESRLINN</sequence>
<dbReference type="InterPro" id="IPR011234">
    <property type="entry name" value="Fumarylacetoacetase-like_C"/>
</dbReference>
<dbReference type="PANTHER" id="PTHR42796">
    <property type="entry name" value="FUMARYLACETOACETATE HYDROLASE DOMAIN-CONTAINING PROTEIN 2A-RELATED"/>
    <property type="match status" value="1"/>
</dbReference>